<gene>
    <name evidence="2" type="primary">ATP8</name>
</gene>
<accession>E2RUS1</accession>
<dbReference type="EMBL" id="AB477461">
    <property type="protein sequence ID" value="BAJ24455.1"/>
    <property type="molecule type" value="Genomic_DNA"/>
</dbReference>
<protein>
    <submittedName>
        <fullName evidence="2">ATP synthase F0 subunit 8</fullName>
    </submittedName>
</protein>
<reference evidence="2" key="1">
    <citation type="journal article" date="2011" name="Mol. Phylogenet. Evol.">
        <title>Exploring the molecular phylogeny of phasmids with whole mitochondrial genome sequences.</title>
        <authorList>
            <person name="Komoto N."/>
            <person name="Yukuhiro K."/>
            <person name="Ueda K."/>
            <person name="Tomita S."/>
        </authorList>
    </citation>
    <scope>NUCLEOTIDE SEQUENCE</scope>
</reference>
<feature type="transmembrane region" description="Helical" evidence="1">
    <location>
        <begin position="6"/>
        <end position="29"/>
    </location>
</feature>
<keyword evidence="1" id="KW-0472">Membrane</keyword>
<evidence type="ECO:0000313" key="2">
    <source>
        <dbReference type="EMBL" id="BAJ24455.1"/>
    </source>
</evidence>
<organism evidence="2">
    <name type="scientific">Pulchriphyllium giganteum</name>
    <dbReference type="NCBI Taxonomy" id="591861"/>
    <lineage>
        <taxon>Eukaryota</taxon>
        <taxon>Metazoa</taxon>
        <taxon>Ecdysozoa</taxon>
        <taxon>Arthropoda</taxon>
        <taxon>Hexapoda</taxon>
        <taxon>Insecta</taxon>
        <taxon>Pterygota</taxon>
        <taxon>Neoptera</taxon>
        <taxon>Polyneoptera</taxon>
        <taxon>Phasmatodea</taxon>
        <taxon>Verophasmatodea</taxon>
        <taxon>Areolatae</taxon>
        <taxon>Phyllioidea</taxon>
        <taxon>Phylliidae</taxon>
        <taxon>Phylliinae</taxon>
        <taxon>Phylliini</taxon>
        <taxon>Pulchriphyllium</taxon>
    </lineage>
</organism>
<keyword evidence="1" id="KW-0812">Transmembrane</keyword>
<geneLocation type="mitochondrion" evidence="2"/>
<dbReference type="AlphaFoldDB" id="E2RUS1"/>
<keyword evidence="2" id="KW-0496">Mitochondrion</keyword>
<keyword evidence="1" id="KW-1133">Transmembrane helix</keyword>
<sequence length="50" mass="6183">MPQMGPMSWMMMLMLTVTVMMMFLMKIYFNKNYSMNKNTVKKTQMKYWKL</sequence>
<proteinExistence type="predicted"/>
<name>E2RUS1_9NEOP</name>
<evidence type="ECO:0000256" key="1">
    <source>
        <dbReference type="SAM" id="Phobius"/>
    </source>
</evidence>